<dbReference type="RefSeq" id="XP_053583744.1">
    <property type="nucleotide sequence ID" value="XM_053728972.1"/>
</dbReference>
<dbReference type="GeneID" id="78775419"/>
<dbReference type="Proteomes" id="UP000483820">
    <property type="component" value="Chromosome IV"/>
</dbReference>
<dbReference type="AlphaFoldDB" id="A0A6A5GKH2"/>
<dbReference type="KEGG" id="crq:GCK72_012267"/>
<dbReference type="CTD" id="78775419"/>
<name>A0A6A5GKH2_CAERE</name>
<comment type="caution">
    <text evidence="1">The sequence shown here is derived from an EMBL/GenBank/DDBJ whole genome shotgun (WGS) entry which is preliminary data.</text>
</comment>
<evidence type="ECO:0000313" key="1">
    <source>
        <dbReference type="EMBL" id="KAF1755817.1"/>
    </source>
</evidence>
<sequence length="67" mass="7641">MSSAVRPYWPPKTKNFKGFVSECQGTPENCAQIDKRKSWLIDMEKKSSVDSVETKSMIIALFQIVET</sequence>
<organism evidence="1 2">
    <name type="scientific">Caenorhabditis remanei</name>
    <name type="common">Caenorhabditis vulgaris</name>
    <dbReference type="NCBI Taxonomy" id="31234"/>
    <lineage>
        <taxon>Eukaryota</taxon>
        <taxon>Metazoa</taxon>
        <taxon>Ecdysozoa</taxon>
        <taxon>Nematoda</taxon>
        <taxon>Chromadorea</taxon>
        <taxon>Rhabditida</taxon>
        <taxon>Rhabditina</taxon>
        <taxon>Rhabditomorpha</taxon>
        <taxon>Rhabditoidea</taxon>
        <taxon>Rhabditidae</taxon>
        <taxon>Peloderinae</taxon>
        <taxon>Caenorhabditis</taxon>
    </lineage>
</organism>
<proteinExistence type="predicted"/>
<evidence type="ECO:0000313" key="2">
    <source>
        <dbReference type="Proteomes" id="UP000483820"/>
    </source>
</evidence>
<gene>
    <name evidence="1" type="ORF">GCK72_012267</name>
</gene>
<reference evidence="1 2" key="1">
    <citation type="submission" date="2019-12" db="EMBL/GenBank/DDBJ databases">
        <title>Chromosome-level assembly of the Caenorhabditis remanei genome.</title>
        <authorList>
            <person name="Teterina A.A."/>
            <person name="Willis J.H."/>
            <person name="Phillips P.C."/>
        </authorList>
    </citation>
    <scope>NUCLEOTIDE SEQUENCE [LARGE SCALE GENOMIC DNA]</scope>
    <source>
        <strain evidence="1 2">PX506</strain>
        <tissue evidence="1">Whole organism</tissue>
    </source>
</reference>
<protein>
    <submittedName>
        <fullName evidence="1">Uncharacterized protein</fullName>
    </submittedName>
</protein>
<accession>A0A6A5GKH2</accession>
<dbReference type="EMBL" id="WUAV01000004">
    <property type="protein sequence ID" value="KAF1755817.1"/>
    <property type="molecule type" value="Genomic_DNA"/>
</dbReference>